<proteinExistence type="predicted"/>
<organism evidence="3 4">
    <name type="scientific">Chitinophaga costaii</name>
    <dbReference type="NCBI Taxonomy" id="1335309"/>
    <lineage>
        <taxon>Bacteria</taxon>
        <taxon>Pseudomonadati</taxon>
        <taxon>Bacteroidota</taxon>
        <taxon>Chitinophagia</taxon>
        <taxon>Chitinophagales</taxon>
        <taxon>Chitinophagaceae</taxon>
        <taxon>Chitinophaga</taxon>
    </lineage>
</organism>
<name>A0A1C4FLE3_9BACT</name>
<evidence type="ECO:0000313" key="4">
    <source>
        <dbReference type="Proteomes" id="UP000242818"/>
    </source>
</evidence>
<reference evidence="3 4" key="1">
    <citation type="submission" date="2016-08" db="EMBL/GenBank/DDBJ databases">
        <authorList>
            <person name="Seilhamer J.J."/>
        </authorList>
    </citation>
    <scope>NUCLEOTIDE SEQUENCE [LARGE SCALE GENOMIC DNA]</scope>
    <source>
        <strain evidence="3 4">A37T2</strain>
    </source>
</reference>
<dbReference type="Proteomes" id="UP000242818">
    <property type="component" value="Unassembled WGS sequence"/>
</dbReference>
<gene>
    <name evidence="3" type="ORF">GA0116948_11516</name>
</gene>
<evidence type="ECO:0000256" key="1">
    <source>
        <dbReference type="SAM" id="Coils"/>
    </source>
</evidence>
<dbReference type="EMBL" id="FMAR01000015">
    <property type="protein sequence ID" value="SCC56301.1"/>
    <property type="molecule type" value="Genomic_DNA"/>
</dbReference>
<dbReference type="RefSeq" id="WP_123891654.1">
    <property type="nucleotide sequence ID" value="NZ_FMAR01000015.1"/>
</dbReference>
<accession>A0A1C4FLE3</accession>
<keyword evidence="2" id="KW-0732">Signal</keyword>
<dbReference type="AlphaFoldDB" id="A0A1C4FLE3"/>
<keyword evidence="1" id="KW-0175">Coiled coil</keyword>
<evidence type="ECO:0000313" key="3">
    <source>
        <dbReference type="EMBL" id="SCC56301.1"/>
    </source>
</evidence>
<feature type="chain" id="PRO_5008692073" evidence="2">
    <location>
        <begin position="26"/>
        <end position="163"/>
    </location>
</feature>
<feature type="signal peptide" evidence="2">
    <location>
        <begin position="1"/>
        <end position="25"/>
    </location>
</feature>
<sequence>MYQKVSSITTLLCALLCVMGSQVHAQNKKELKKQAKEAQELQDAIKRRLTTDAAYAESKRPAFNRSSWVGHSLKDLIASWGAPSRVVTDGGNGQIALYENTSTNSGGSYKPGYTVYNGFGQVVGGEASVDTRWQSQYDERVSFFADEKGIITEVKFENNYRSH</sequence>
<dbReference type="STRING" id="1335309.GA0116948_11516"/>
<protein>
    <submittedName>
        <fullName evidence="3">Uncharacterized protein</fullName>
    </submittedName>
</protein>
<evidence type="ECO:0000256" key="2">
    <source>
        <dbReference type="SAM" id="SignalP"/>
    </source>
</evidence>
<keyword evidence="4" id="KW-1185">Reference proteome</keyword>
<feature type="coiled-coil region" evidence="1">
    <location>
        <begin position="21"/>
        <end position="48"/>
    </location>
</feature>